<evidence type="ECO:0000313" key="3">
    <source>
        <dbReference type="EMBL" id="SMF76470.1"/>
    </source>
</evidence>
<evidence type="ECO:0000259" key="2">
    <source>
        <dbReference type="Pfam" id="PF07007"/>
    </source>
</evidence>
<dbReference type="GeneID" id="95551016"/>
<dbReference type="PROSITE" id="PS51318">
    <property type="entry name" value="TAT"/>
    <property type="match status" value="1"/>
</dbReference>
<dbReference type="InterPro" id="IPR009739">
    <property type="entry name" value="LprI-like_N"/>
</dbReference>
<dbReference type="STRING" id="28094.SAMN06295900_11940"/>
<dbReference type="RefSeq" id="WP_085230201.1">
    <property type="nucleotide sequence ID" value="NZ_BSQD01000017.1"/>
</dbReference>
<dbReference type="PROSITE" id="PS51257">
    <property type="entry name" value="PROKAR_LIPOPROTEIN"/>
    <property type="match status" value="1"/>
</dbReference>
<feature type="domain" description="Lysozyme inhibitor LprI-like N-terminal" evidence="2">
    <location>
        <begin position="56"/>
        <end position="143"/>
    </location>
</feature>
<accession>A0A1X7GYA3</accession>
<keyword evidence="1" id="KW-0732">Signal</keyword>
<feature type="chain" id="PRO_5013050008" description="Lysozyme inhibitor LprI-like N-terminal domain-containing protein" evidence="1">
    <location>
        <begin position="34"/>
        <end position="271"/>
    </location>
</feature>
<sequence>MSGTAKTLRRIWLALSLVAGVAGCLALPGAARAEAAPADPIDTAMRACLARADRSSPAGQAQCMNAARESWSGAIDAAYRALMTNAPMTVRRAWQASQRRWLEWRQDEAALVKAVFQTTHGSAYQITEANVLLQPVRDRALQLRRVAALYEPKAAPVATASAAGAGASEASFGASEAASVSSAATAVRSARLRPCTVDAACEHAQFDLNRYARKLRAKLPMRSRVTLAHAQRAWRSYFNATSGLGSEADRVDLIGARLATLKRLSETAGND</sequence>
<keyword evidence="4" id="KW-1185">Reference proteome</keyword>
<evidence type="ECO:0000256" key="1">
    <source>
        <dbReference type="SAM" id="SignalP"/>
    </source>
</evidence>
<dbReference type="Gene3D" id="1.20.1270.180">
    <property type="match status" value="1"/>
</dbReference>
<reference evidence="4" key="1">
    <citation type="submission" date="2017-04" db="EMBL/GenBank/DDBJ databases">
        <authorList>
            <person name="Varghese N."/>
            <person name="Submissions S."/>
        </authorList>
    </citation>
    <scope>NUCLEOTIDE SEQUENCE [LARGE SCALE GENOMIC DNA]</scope>
    <source>
        <strain evidence="4">Ballard 720</strain>
    </source>
</reference>
<dbReference type="InterPro" id="IPR006311">
    <property type="entry name" value="TAT_signal"/>
</dbReference>
<dbReference type="Pfam" id="PF07007">
    <property type="entry name" value="LprI"/>
    <property type="match status" value="1"/>
</dbReference>
<dbReference type="Proteomes" id="UP000192911">
    <property type="component" value="Unassembled WGS sequence"/>
</dbReference>
<dbReference type="AlphaFoldDB" id="A0A1X7GYA3"/>
<protein>
    <recommendedName>
        <fullName evidence="2">Lysozyme inhibitor LprI-like N-terminal domain-containing protein</fullName>
    </recommendedName>
</protein>
<feature type="signal peptide" evidence="1">
    <location>
        <begin position="1"/>
        <end position="33"/>
    </location>
</feature>
<dbReference type="EMBL" id="FXAH01000019">
    <property type="protein sequence ID" value="SMF76470.1"/>
    <property type="molecule type" value="Genomic_DNA"/>
</dbReference>
<organism evidence="3 4">
    <name type="scientific">Trinickia caryophylli</name>
    <name type="common">Paraburkholderia caryophylli</name>
    <dbReference type="NCBI Taxonomy" id="28094"/>
    <lineage>
        <taxon>Bacteria</taxon>
        <taxon>Pseudomonadati</taxon>
        <taxon>Pseudomonadota</taxon>
        <taxon>Betaproteobacteria</taxon>
        <taxon>Burkholderiales</taxon>
        <taxon>Burkholderiaceae</taxon>
        <taxon>Trinickia</taxon>
    </lineage>
</organism>
<dbReference type="OrthoDB" id="9091223at2"/>
<proteinExistence type="predicted"/>
<name>A0A1X7GYA3_TRICW</name>
<evidence type="ECO:0000313" key="4">
    <source>
        <dbReference type="Proteomes" id="UP000192911"/>
    </source>
</evidence>
<gene>
    <name evidence="3" type="ORF">SAMN06295900_11940</name>
</gene>